<dbReference type="SMART" id="SM00089">
    <property type="entry name" value="PKD"/>
    <property type="match status" value="1"/>
</dbReference>
<dbReference type="KEGG" id="hyh:D3Y59_10680"/>
<evidence type="ECO:0000313" key="3">
    <source>
        <dbReference type="Proteomes" id="UP000262802"/>
    </source>
</evidence>
<feature type="domain" description="PKD" evidence="1">
    <location>
        <begin position="1023"/>
        <end position="1054"/>
    </location>
</feature>
<dbReference type="Pfam" id="PF18911">
    <property type="entry name" value="PKD_4"/>
    <property type="match status" value="1"/>
</dbReference>
<evidence type="ECO:0000313" key="2">
    <source>
        <dbReference type="EMBL" id="AYA37471.1"/>
    </source>
</evidence>
<dbReference type="SUPFAM" id="SSF49299">
    <property type="entry name" value="PKD domain"/>
    <property type="match status" value="1"/>
</dbReference>
<dbReference type="CDD" id="cd00146">
    <property type="entry name" value="PKD"/>
    <property type="match status" value="1"/>
</dbReference>
<dbReference type="InterPro" id="IPR052918">
    <property type="entry name" value="Motility_Chemotaxis_Reg"/>
</dbReference>
<accession>A0A3B7R8K9</accession>
<dbReference type="InterPro" id="IPR022409">
    <property type="entry name" value="PKD/Chitinase_dom"/>
</dbReference>
<evidence type="ECO:0000259" key="1">
    <source>
        <dbReference type="PROSITE" id="PS50093"/>
    </source>
</evidence>
<dbReference type="PANTHER" id="PTHR35580">
    <property type="entry name" value="CELL SURFACE GLYCOPROTEIN (S-LAYER PROTEIN)-LIKE PROTEIN"/>
    <property type="match status" value="1"/>
</dbReference>
<dbReference type="OrthoDB" id="1652165at2"/>
<dbReference type="Pfam" id="PF13585">
    <property type="entry name" value="CHU_C"/>
    <property type="match status" value="1"/>
</dbReference>
<sequence>MLLPLTMLASAPPERSLEFIENKGQWDARARYAAPLPAGGRMFVEPGGLTYSLFDPAAFKHGHGPDAGKSVALPPQQDTRIKAHAYRMRFVGARKGTTLEPIEATKEVRNYLLGADPKKWASNVGSYRELRYRGLWPGIDAHLYENKQGLFEYDFELQPKADPAVIKLRYEGADAIRLRADGALEIKTSVGTVTELAPRAWQVGAGGEREPVACRYALRGQEVSFALGRYDRQRPLLIDPTVVFSTFTGATADNWGFTATYDPQGNMYSGGIADGSGYPTSSGAYDTSFGGVWDIAIIKYNTATTGAASRVWATYLGGSAMEAPHSMVVNSRGELIILGSTSSSNYPTTSSAHDRSFAGGRNFAANGLPYANGVDIVVTRLNAAGSGLLGSTFVGGTSNDGVLESITLANNYGDQFRGDVIVDANDNIYFASSTSSASNSTGSNNFPVVRGFRNSYQGGSSDAVVCKLNADLSTLLWSTFLGGANSDAAYSIQLNAAGEVYVSGGTNSDNIGNTNGAYFATRRGDIDGFIARIGAAGNQPSLERVTYLGTSAYDQAFFIQLDDQGGVYTLGQTRGTVPVTSGVYSNANGKQFIQKLTPDLSTLLISTTFGSGRSAPDLSPTAFLVDQCERIYVCGWGGTNNVGNGNVAGLITTANAMQRTSDGNDFYLIQFAPYATAVEYATYFGGTEGRGEHVDGGTSRFDRRGFVYQAVCGGCGGSSSFPMPPGAGNYSNRNNSGNCNNAAFKIDFGINAAVAGPNQNICIDATPLRLGGQPSGGTWTGTGVTGSVAAGFTFTPSAAQAGTHKLTYSVASTGTCVTTSTLDMTVVPISTINFAPVGAACVNGNSVTLTATPAGGTFSGPGVSGTTFSPAAAGTGTHTITYTLPAPLCGSTTQRVVVSPTPQVAAGPDTALCSFQRAPYMLKGASPAGGTWSGPGCTPQGMFTPPAGLYGPVMLTYSYTSTDGCTQTAQRRVMLVPENRTNVPLQLPDCPLTPRRSEGMPAYTGLAPFTHVFNHDMLFASRYSWDFGDGTTSTEQFPTHTYDKPGTYQVSFAAYYNGNCESKTVFAPVYVGTPFVPNIITPNADGQNDAFEQRLSCLPVTLKVFSRWGKEVYSTANYQNNWNGGTLPDGVYYYHLVDTEGRKAKGWLEIRR</sequence>
<dbReference type="InterPro" id="IPR000601">
    <property type="entry name" value="PKD_dom"/>
</dbReference>
<organism evidence="2 3">
    <name type="scientific">Hymenobacter oligotrophus</name>
    <dbReference type="NCBI Taxonomy" id="2319843"/>
    <lineage>
        <taxon>Bacteria</taxon>
        <taxon>Pseudomonadati</taxon>
        <taxon>Bacteroidota</taxon>
        <taxon>Cytophagia</taxon>
        <taxon>Cytophagales</taxon>
        <taxon>Hymenobacteraceae</taxon>
        <taxon>Hymenobacter</taxon>
    </lineage>
</organism>
<dbReference type="InterPro" id="IPR035986">
    <property type="entry name" value="PKD_dom_sf"/>
</dbReference>
<dbReference type="InterPro" id="IPR013783">
    <property type="entry name" value="Ig-like_fold"/>
</dbReference>
<protein>
    <submittedName>
        <fullName evidence="2">PKD domain-containing protein</fullName>
    </submittedName>
</protein>
<dbReference type="PROSITE" id="PS50093">
    <property type="entry name" value="PKD"/>
    <property type="match status" value="1"/>
</dbReference>
<dbReference type="AlphaFoldDB" id="A0A3B7R8K9"/>
<keyword evidence="3" id="KW-1185">Reference proteome</keyword>
<dbReference type="Proteomes" id="UP000262802">
    <property type="component" value="Chromosome"/>
</dbReference>
<dbReference type="RefSeq" id="WP_119445038.1">
    <property type="nucleotide sequence ID" value="NZ_CP032317.1"/>
</dbReference>
<name>A0A3B7R8K9_9BACT</name>
<dbReference type="InterPro" id="IPR057708">
    <property type="entry name" value="DUF7948"/>
</dbReference>
<proteinExistence type="predicted"/>
<dbReference type="Gene3D" id="2.60.40.10">
    <property type="entry name" value="Immunoglobulins"/>
    <property type="match status" value="1"/>
</dbReference>
<dbReference type="Pfam" id="PF25778">
    <property type="entry name" value="DUF7948"/>
    <property type="match status" value="1"/>
</dbReference>
<reference evidence="2 3" key="1">
    <citation type="submission" date="2018-09" db="EMBL/GenBank/DDBJ databases">
        <title>Hymenobacter medium sp. nov., isolated from R2A medium.</title>
        <authorList>
            <person name="Yingchao G."/>
        </authorList>
    </citation>
    <scope>NUCLEOTIDE SEQUENCE [LARGE SCALE GENOMIC DNA]</scope>
    <source>
        <strain evidence="3">sh-6</strain>
    </source>
</reference>
<dbReference type="EMBL" id="CP032317">
    <property type="protein sequence ID" value="AYA37471.1"/>
    <property type="molecule type" value="Genomic_DNA"/>
</dbReference>
<gene>
    <name evidence="2" type="ORF">D3Y59_10680</name>
</gene>
<dbReference type="PANTHER" id="PTHR35580:SF1">
    <property type="entry name" value="PHYTASE-LIKE DOMAIN-CONTAINING PROTEIN"/>
    <property type="match status" value="1"/>
</dbReference>